<evidence type="ECO:0000313" key="1">
    <source>
        <dbReference type="EMBL" id="MFC2254143.1"/>
    </source>
</evidence>
<dbReference type="EMBL" id="JBHGPK010000028">
    <property type="protein sequence ID" value="MFC2254143.1"/>
    <property type="molecule type" value="Genomic_DNA"/>
</dbReference>
<evidence type="ECO:0000313" key="2">
    <source>
        <dbReference type="Proteomes" id="UP001595190"/>
    </source>
</evidence>
<comment type="caution">
    <text evidence="1">The sequence shown here is derived from an EMBL/GenBank/DDBJ whole genome shotgun (WGS) entry which is preliminary data.</text>
</comment>
<protein>
    <submittedName>
        <fullName evidence="1">O-methyltransferase</fullName>
    </submittedName>
</protein>
<dbReference type="RefSeq" id="WP_394314903.1">
    <property type="nucleotide sequence ID" value="NZ_JBHGPK010000028.1"/>
</dbReference>
<organism evidence="1 2">
    <name type="scientific">Labrys neptuniae</name>
    <dbReference type="NCBI Taxonomy" id="376174"/>
    <lineage>
        <taxon>Bacteria</taxon>
        <taxon>Pseudomonadati</taxon>
        <taxon>Pseudomonadota</taxon>
        <taxon>Alphaproteobacteria</taxon>
        <taxon>Hyphomicrobiales</taxon>
        <taxon>Xanthobacteraceae</taxon>
        <taxon>Labrys</taxon>
    </lineage>
</organism>
<proteinExistence type="predicted"/>
<dbReference type="Proteomes" id="UP001595190">
    <property type="component" value="Unassembled WGS sequence"/>
</dbReference>
<gene>
    <name evidence="1" type="ORF">ACETRX_31270</name>
</gene>
<dbReference type="Pfam" id="PF20553">
    <property type="entry name" value="Methyltransf_35"/>
    <property type="match status" value="1"/>
</dbReference>
<name>A0ABV6ZPP5_9HYPH</name>
<sequence>MTDSFRKIDYRLRPAKHAERAMLIELVKRLRFCPTENYQYVGMGSVAFIDHRMMHRHTGIADMVSFEGTDDATIQERFRRNVPLSCVRMEFGMSTAILPTLDFTRQSVVWLDYDDTLQRSMVNDIETVGRTVADGSFVAATFATSFPTDAEKRPVELARLRNEFPEYVSEETKPGEMEGGGLASLGRRAFGDLLAKAVSDADAGIAPDQKRRVKQVCYFRYRDGALMCTLGWVIISDRTEAAFEQSNLPALPFYKTGEQAFDIRIPKVTPYEVREMERRLPDIAEHAELSWIPPSDRTAFAAIYRFLPTFGVFEPV</sequence>
<reference evidence="1 2" key="1">
    <citation type="submission" date="2024-09" db="EMBL/GenBank/DDBJ databases">
        <title>Description of Labrys sedimenti sp. nov., isolated from a diclofenac-degrading enrichment culture, and genome-based reclassification of Labrys portucalensis as a later heterotypic synonym of Labrys neptuniae.</title>
        <authorList>
            <person name="Tancsics A."/>
            <person name="Csepanyi A."/>
        </authorList>
    </citation>
    <scope>NUCLEOTIDE SEQUENCE [LARGE SCALE GENOMIC DNA]</scope>
    <source>
        <strain evidence="1 2">LMG 23412</strain>
    </source>
</reference>
<accession>A0ABV6ZPP5</accession>
<dbReference type="InterPro" id="IPR046788">
    <property type="entry name" value="Methyltransf_35"/>
</dbReference>